<dbReference type="GO" id="GO:0032259">
    <property type="term" value="P:methylation"/>
    <property type="evidence" value="ECO:0007669"/>
    <property type="project" value="UniProtKB-KW"/>
</dbReference>
<dbReference type="InterPro" id="IPR029063">
    <property type="entry name" value="SAM-dependent_MTases_sf"/>
</dbReference>
<dbReference type="GO" id="GO:0008171">
    <property type="term" value="F:O-methyltransferase activity"/>
    <property type="evidence" value="ECO:0007669"/>
    <property type="project" value="InterPro"/>
</dbReference>
<dbReference type="Pfam" id="PF00891">
    <property type="entry name" value="Methyltransf_2"/>
    <property type="match status" value="1"/>
</dbReference>
<keyword evidence="1" id="KW-0489">Methyltransferase</keyword>
<sequence>MFEAVPRGDAIFLKLILHDRSDENCVKLLNNCWKALPEKGKVIVVECVLPAFQGIFQLDLCMATYNIGGKERTEEELQGLARDGGFTGFKALHLFADTWVMEFTK</sequence>
<dbReference type="AlphaFoldDB" id="A0A804HZV9"/>
<evidence type="ECO:0000259" key="4">
    <source>
        <dbReference type="Pfam" id="PF00891"/>
    </source>
</evidence>
<keyword evidence="6" id="KW-1185">Reference proteome</keyword>
<dbReference type="InterPro" id="IPR016461">
    <property type="entry name" value="COMT-like"/>
</dbReference>
<dbReference type="Gene3D" id="3.40.50.150">
    <property type="entry name" value="Vaccinia Virus protein VP39"/>
    <property type="match status" value="1"/>
</dbReference>
<dbReference type="PANTHER" id="PTHR11746">
    <property type="entry name" value="O-METHYLTRANSFERASE"/>
    <property type="match status" value="1"/>
</dbReference>
<evidence type="ECO:0000313" key="5">
    <source>
        <dbReference type="EnsemblPlants" id="Ma02_p06420.1"/>
    </source>
</evidence>
<dbReference type="Proteomes" id="UP000012960">
    <property type="component" value="Unplaced"/>
</dbReference>
<keyword evidence="2" id="KW-0808">Transferase</keyword>
<dbReference type="PROSITE" id="PS51683">
    <property type="entry name" value="SAM_OMT_II"/>
    <property type="match status" value="1"/>
</dbReference>
<dbReference type="SUPFAM" id="SSF53335">
    <property type="entry name" value="S-adenosyl-L-methionine-dependent methyltransferases"/>
    <property type="match status" value="1"/>
</dbReference>
<dbReference type="OMA" id="CKVNELT"/>
<accession>A0A804HZV9</accession>
<keyword evidence="3" id="KW-0949">S-adenosyl-L-methionine</keyword>
<dbReference type="Gramene" id="Ma02_t06420.1">
    <property type="protein sequence ID" value="Ma02_p06420.1"/>
    <property type="gene ID" value="Ma02_g06420"/>
</dbReference>
<evidence type="ECO:0000256" key="2">
    <source>
        <dbReference type="ARBA" id="ARBA00022679"/>
    </source>
</evidence>
<proteinExistence type="predicted"/>
<evidence type="ECO:0000256" key="1">
    <source>
        <dbReference type="ARBA" id="ARBA00022603"/>
    </source>
</evidence>
<feature type="domain" description="O-methyltransferase C-terminal" evidence="4">
    <location>
        <begin position="1"/>
        <end position="86"/>
    </location>
</feature>
<organism evidence="5 6">
    <name type="scientific">Musa acuminata subsp. malaccensis</name>
    <name type="common">Wild banana</name>
    <name type="synonym">Musa malaccensis</name>
    <dbReference type="NCBI Taxonomy" id="214687"/>
    <lineage>
        <taxon>Eukaryota</taxon>
        <taxon>Viridiplantae</taxon>
        <taxon>Streptophyta</taxon>
        <taxon>Embryophyta</taxon>
        <taxon>Tracheophyta</taxon>
        <taxon>Spermatophyta</taxon>
        <taxon>Magnoliopsida</taxon>
        <taxon>Liliopsida</taxon>
        <taxon>Zingiberales</taxon>
        <taxon>Musaceae</taxon>
        <taxon>Musa</taxon>
    </lineage>
</organism>
<name>A0A804HZV9_MUSAM</name>
<dbReference type="InterPro" id="IPR001077">
    <property type="entry name" value="COMT_C"/>
</dbReference>
<evidence type="ECO:0000256" key="3">
    <source>
        <dbReference type="ARBA" id="ARBA00022691"/>
    </source>
</evidence>
<dbReference type="EnsemblPlants" id="Ma02_t06420.1">
    <property type="protein sequence ID" value="Ma02_p06420.1"/>
    <property type="gene ID" value="Ma02_g06420"/>
</dbReference>
<protein>
    <recommendedName>
        <fullName evidence="4">O-methyltransferase C-terminal domain-containing protein</fullName>
    </recommendedName>
</protein>
<evidence type="ECO:0000313" key="6">
    <source>
        <dbReference type="Proteomes" id="UP000012960"/>
    </source>
</evidence>
<reference evidence="5" key="1">
    <citation type="submission" date="2021-05" db="UniProtKB">
        <authorList>
            <consortium name="EnsemblPlants"/>
        </authorList>
    </citation>
    <scope>IDENTIFICATION</scope>
    <source>
        <strain evidence="5">subsp. malaccensis</strain>
    </source>
</reference>
<dbReference type="InParanoid" id="A0A804HZV9"/>